<organism evidence="2">
    <name type="scientific">viral metagenome</name>
    <dbReference type="NCBI Taxonomy" id="1070528"/>
    <lineage>
        <taxon>unclassified sequences</taxon>
        <taxon>metagenomes</taxon>
        <taxon>organismal metagenomes</taxon>
    </lineage>
</organism>
<keyword evidence="1" id="KW-1133">Transmembrane helix</keyword>
<dbReference type="EMBL" id="MN740803">
    <property type="protein sequence ID" value="QHS82531.1"/>
    <property type="molecule type" value="Genomic_DNA"/>
</dbReference>
<keyword evidence="1" id="KW-0472">Membrane</keyword>
<dbReference type="AlphaFoldDB" id="A0A6C0AT98"/>
<accession>A0A6C0AT98</accession>
<evidence type="ECO:0000313" key="2">
    <source>
        <dbReference type="EMBL" id="QHS82531.1"/>
    </source>
</evidence>
<name>A0A6C0AT98_9ZZZZ</name>
<evidence type="ECO:0000256" key="1">
    <source>
        <dbReference type="SAM" id="Phobius"/>
    </source>
</evidence>
<keyword evidence="1" id="KW-0812">Transmembrane</keyword>
<sequence>MELIAYPLINICIMKCNIYIGFADLLLLQKIEKLKKDFENFL</sequence>
<reference evidence="2" key="1">
    <citation type="journal article" date="2020" name="Nature">
        <title>Giant virus diversity and host interactions through global metagenomics.</title>
        <authorList>
            <person name="Schulz F."/>
            <person name="Roux S."/>
            <person name="Paez-Espino D."/>
            <person name="Jungbluth S."/>
            <person name="Walsh D.A."/>
            <person name="Denef V.J."/>
            <person name="McMahon K.D."/>
            <person name="Konstantinidis K.T."/>
            <person name="Eloe-Fadrosh E.A."/>
            <person name="Kyrpides N.C."/>
            <person name="Woyke T."/>
        </authorList>
    </citation>
    <scope>NUCLEOTIDE SEQUENCE</scope>
    <source>
        <strain evidence="2">GVMAG-S-1101171-111</strain>
    </source>
</reference>
<feature type="transmembrane region" description="Helical" evidence="1">
    <location>
        <begin position="6"/>
        <end position="28"/>
    </location>
</feature>
<proteinExistence type="predicted"/>
<protein>
    <submittedName>
        <fullName evidence="2">Uncharacterized protein</fullName>
    </submittedName>
</protein>